<proteinExistence type="predicted"/>
<dbReference type="Proteomes" id="UP000001064">
    <property type="component" value="Unassembled WGS sequence"/>
</dbReference>
<evidence type="ECO:0000313" key="3">
    <source>
        <dbReference type="Proteomes" id="UP000001064"/>
    </source>
</evidence>
<dbReference type="AlphaFoldDB" id="F0ZSI5"/>
<feature type="chain" id="PRO_5003262722" evidence="1">
    <location>
        <begin position="21"/>
        <end position="114"/>
    </location>
</feature>
<dbReference type="GeneID" id="10504730"/>
<sequence>MAKLILILLIIFFVSHMALGFEKCISQTDCANVQKAIIDMEKNAPKTDQHNGEMDNFKRIINENCKLKKCTMETDCRKFIDGYQAHKNDLSKLKKENRDALLNILQHNCGVKTN</sequence>
<gene>
    <name evidence="2" type="ORF">DICPUDRAFT_98674</name>
</gene>
<dbReference type="KEGG" id="dpp:DICPUDRAFT_98674"/>
<dbReference type="RefSeq" id="XP_003290374.1">
    <property type="nucleotide sequence ID" value="XM_003290326.1"/>
</dbReference>
<name>F0ZSI5_DICPU</name>
<keyword evidence="3" id="KW-1185">Reference proteome</keyword>
<dbReference type="InParanoid" id="F0ZSI5"/>
<reference evidence="3" key="1">
    <citation type="journal article" date="2011" name="Genome Biol.">
        <title>Comparative genomics of the social amoebae Dictyostelium discoideum and Dictyostelium purpureum.</title>
        <authorList>
            <consortium name="US DOE Joint Genome Institute (JGI-PGF)"/>
            <person name="Sucgang R."/>
            <person name="Kuo A."/>
            <person name="Tian X."/>
            <person name="Salerno W."/>
            <person name="Parikh A."/>
            <person name="Feasley C.L."/>
            <person name="Dalin E."/>
            <person name="Tu H."/>
            <person name="Huang E."/>
            <person name="Barry K."/>
            <person name="Lindquist E."/>
            <person name="Shapiro H."/>
            <person name="Bruce D."/>
            <person name="Schmutz J."/>
            <person name="Salamov A."/>
            <person name="Fey P."/>
            <person name="Gaudet P."/>
            <person name="Anjard C."/>
            <person name="Babu M.M."/>
            <person name="Basu S."/>
            <person name="Bushmanova Y."/>
            <person name="van der Wel H."/>
            <person name="Katoh-Kurasawa M."/>
            <person name="Dinh C."/>
            <person name="Coutinho P.M."/>
            <person name="Saito T."/>
            <person name="Elias M."/>
            <person name="Schaap P."/>
            <person name="Kay R.R."/>
            <person name="Henrissat B."/>
            <person name="Eichinger L."/>
            <person name="Rivero F."/>
            <person name="Putnam N.H."/>
            <person name="West C.M."/>
            <person name="Loomis W.F."/>
            <person name="Chisholm R.L."/>
            <person name="Shaulsky G."/>
            <person name="Strassmann J.E."/>
            <person name="Queller D.C."/>
            <person name="Kuspa A."/>
            <person name="Grigoriev I.V."/>
        </authorList>
    </citation>
    <scope>NUCLEOTIDE SEQUENCE [LARGE SCALE GENOMIC DNA]</scope>
    <source>
        <strain evidence="3">QSDP1</strain>
    </source>
</reference>
<evidence type="ECO:0000313" key="2">
    <source>
        <dbReference type="EMBL" id="EGC33097.1"/>
    </source>
</evidence>
<keyword evidence="1" id="KW-0732">Signal</keyword>
<evidence type="ECO:0000256" key="1">
    <source>
        <dbReference type="SAM" id="SignalP"/>
    </source>
</evidence>
<accession>F0ZSI5</accession>
<dbReference type="EMBL" id="GL871158">
    <property type="protein sequence ID" value="EGC33097.1"/>
    <property type="molecule type" value="Genomic_DNA"/>
</dbReference>
<protein>
    <submittedName>
        <fullName evidence="2">Expressed protein</fullName>
    </submittedName>
</protein>
<organism evidence="2 3">
    <name type="scientific">Dictyostelium purpureum</name>
    <name type="common">Slime mold</name>
    <dbReference type="NCBI Taxonomy" id="5786"/>
    <lineage>
        <taxon>Eukaryota</taxon>
        <taxon>Amoebozoa</taxon>
        <taxon>Evosea</taxon>
        <taxon>Eumycetozoa</taxon>
        <taxon>Dictyostelia</taxon>
        <taxon>Dictyosteliales</taxon>
        <taxon>Dictyosteliaceae</taxon>
        <taxon>Dictyostelium</taxon>
    </lineage>
</organism>
<dbReference type="VEuPathDB" id="AmoebaDB:DICPUDRAFT_98674"/>
<feature type="signal peptide" evidence="1">
    <location>
        <begin position="1"/>
        <end position="20"/>
    </location>
</feature>